<dbReference type="RefSeq" id="WP_005370430.1">
    <property type="nucleotide sequence ID" value="NZ_CH902601.1"/>
</dbReference>
<name>Q1ZPA0_PHOAS</name>
<dbReference type="AlphaFoldDB" id="Q1ZPA0"/>
<evidence type="ECO:0000313" key="2">
    <source>
        <dbReference type="Proteomes" id="UP000001603"/>
    </source>
</evidence>
<protein>
    <submittedName>
        <fullName evidence="1">Uncharacterized protein</fullName>
    </submittedName>
</protein>
<accession>Q1ZPA0</accession>
<sequence>MTKIITSSSNSIELKFIILLGILYYEKSKNGSSLSKVNYFFYIIKHRFDCKINKNNFIIPFEIEKDLKMIIRLAEINDMIIHIKDKNQKSIRYSLTSKGSEYIDNIEKKSLFSEILDNCKKLQKKIPQTKIDNYLMVWK</sequence>
<organism evidence="1 2">
    <name type="scientific">Photobacterium angustum (strain S14 / CCUG 15956)</name>
    <name type="common">Vibrio sp. (strain S14 / CCUG 15956)</name>
    <dbReference type="NCBI Taxonomy" id="314292"/>
    <lineage>
        <taxon>Bacteria</taxon>
        <taxon>Pseudomonadati</taxon>
        <taxon>Pseudomonadota</taxon>
        <taxon>Gammaproteobacteria</taxon>
        <taxon>Vibrionales</taxon>
        <taxon>Vibrionaceae</taxon>
        <taxon>Photobacterium</taxon>
    </lineage>
</organism>
<proteinExistence type="predicted"/>
<comment type="caution">
    <text evidence="1">The sequence shown here is derived from an EMBL/GenBank/DDBJ whole genome shotgun (WGS) entry which is preliminary data.</text>
</comment>
<reference evidence="1 2" key="1">
    <citation type="journal article" date="2009" name="Proc. Natl. Acad. Sci. U.S.A.">
        <title>The genomic basis of trophic strategy in marine bacteria.</title>
        <authorList>
            <person name="Lauro F.M."/>
            <person name="McDougald D."/>
            <person name="Thomas T."/>
            <person name="Williams T.J."/>
            <person name="Egan S."/>
            <person name="Rice S."/>
            <person name="DeMaere M.Z."/>
            <person name="Ting L."/>
            <person name="Ertan H."/>
            <person name="Johnson J."/>
            <person name="Ferriera S."/>
            <person name="Lapidus A."/>
            <person name="Anderson I."/>
            <person name="Kyrpides N."/>
            <person name="Munk A.C."/>
            <person name="Detter C."/>
            <person name="Han C.S."/>
            <person name="Brown M.V."/>
            <person name="Robb F.T."/>
            <person name="Kjelleberg S."/>
            <person name="Cavicchioli R."/>
        </authorList>
    </citation>
    <scope>NUCLEOTIDE SEQUENCE [LARGE SCALE GENOMIC DNA]</scope>
    <source>
        <strain evidence="1 2">S14</strain>
    </source>
</reference>
<dbReference type="Proteomes" id="UP000001603">
    <property type="component" value="Unassembled WGS sequence"/>
</dbReference>
<dbReference type="HOGENOM" id="CLU_1843249_0_0_6"/>
<evidence type="ECO:0000313" key="1">
    <source>
        <dbReference type="EMBL" id="EAS64060.1"/>
    </source>
</evidence>
<dbReference type="EMBL" id="AAOJ01000004">
    <property type="protein sequence ID" value="EAS64060.1"/>
    <property type="molecule type" value="Genomic_DNA"/>
</dbReference>
<gene>
    <name evidence="1" type="ORF">VAS14_17441</name>
</gene>